<dbReference type="InterPro" id="IPR036910">
    <property type="entry name" value="HMG_box_dom_sf"/>
</dbReference>
<dbReference type="AlphaFoldDB" id="A0AA39MCW3"/>
<feature type="compositionally biased region" description="Basic and acidic residues" evidence="10">
    <location>
        <begin position="29"/>
        <end position="48"/>
    </location>
</feature>
<feature type="region of interest" description="Disordered" evidence="10">
    <location>
        <begin position="147"/>
        <end position="167"/>
    </location>
</feature>
<keyword evidence="7" id="KW-0804">Transcription</keyword>
<protein>
    <recommendedName>
        <fullName evidence="11">HMG box domain-containing protein</fullName>
    </recommendedName>
</protein>
<comment type="caution">
    <text evidence="12">The sequence shown here is derived from an EMBL/GenBank/DDBJ whole genome shotgun (WGS) entry which is preliminary data.</text>
</comment>
<dbReference type="GO" id="GO:1990907">
    <property type="term" value="C:beta-catenin-TCF complex"/>
    <property type="evidence" value="ECO:0007669"/>
    <property type="project" value="TreeGrafter"/>
</dbReference>
<dbReference type="InterPro" id="IPR009071">
    <property type="entry name" value="HMG_box_dom"/>
</dbReference>
<dbReference type="GO" id="GO:0060070">
    <property type="term" value="P:canonical Wnt signaling pathway"/>
    <property type="evidence" value="ECO:0007669"/>
    <property type="project" value="TreeGrafter"/>
</dbReference>
<feature type="region of interest" description="Disordered" evidence="10">
    <location>
        <begin position="1"/>
        <end position="48"/>
    </location>
</feature>
<keyword evidence="4" id="KW-0805">Transcription regulation</keyword>
<feature type="DNA-binding region" description="HMG box" evidence="9">
    <location>
        <begin position="168"/>
        <end position="239"/>
    </location>
</feature>
<dbReference type="EMBL" id="JAUCMV010000001">
    <property type="protein sequence ID" value="KAK0429198.1"/>
    <property type="molecule type" value="Genomic_DNA"/>
</dbReference>
<comment type="similarity">
    <text evidence="2">Belongs to the TCF/LEF family.</text>
</comment>
<dbReference type="PANTHER" id="PTHR10373">
    <property type="entry name" value="TRANSCRIPTION FACTOR 7 FAMILY MEMBER"/>
    <property type="match status" value="1"/>
</dbReference>
<evidence type="ECO:0000256" key="2">
    <source>
        <dbReference type="ARBA" id="ARBA00006569"/>
    </source>
</evidence>
<evidence type="ECO:0000313" key="13">
    <source>
        <dbReference type="Proteomes" id="UP001175271"/>
    </source>
</evidence>
<dbReference type="SMART" id="SM01366">
    <property type="entry name" value="c-clamp"/>
    <property type="match status" value="1"/>
</dbReference>
<evidence type="ECO:0000259" key="11">
    <source>
        <dbReference type="PROSITE" id="PS50118"/>
    </source>
</evidence>
<dbReference type="SUPFAM" id="SSF47095">
    <property type="entry name" value="HMG-box"/>
    <property type="match status" value="1"/>
</dbReference>
<evidence type="ECO:0000256" key="4">
    <source>
        <dbReference type="ARBA" id="ARBA00023015"/>
    </source>
</evidence>
<dbReference type="InterPro" id="IPR024940">
    <property type="entry name" value="TCF/LEF"/>
</dbReference>
<evidence type="ECO:0000256" key="7">
    <source>
        <dbReference type="ARBA" id="ARBA00023163"/>
    </source>
</evidence>
<evidence type="ECO:0000256" key="9">
    <source>
        <dbReference type="PROSITE-ProRule" id="PRU00267"/>
    </source>
</evidence>
<evidence type="ECO:0000256" key="3">
    <source>
        <dbReference type="ARBA" id="ARBA00022687"/>
    </source>
</evidence>
<feature type="compositionally biased region" description="Polar residues" evidence="10">
    <location>
        <begin position="147"/>
        <end position="158"/>
    </location>
</feature>
<reference evidence="12" key="1">
    <citation type="submission" date="2023-06" db="EMBL/GenBank/DDBJ databases">
        <title>Genomic analysis of the entomopathogenic nematode Steinernema hermaphroditum.</title>
        <authorList>
            <person name="Schwarz E.M."/>
            <person name="Heppert J.K."/>
            <person name="Baniya A."/>
            <person name="Schwartz H.T."/>
            <person name="Tan C.-H."/>
            <person name="Antoshechkin I."/>
            <person name="Sternberg P.W."/>
            <person name="Goodrich-Blair H."/>
            <person name="Dillman A.R."/>
        </authorList>
    </citation>
    <scope>NUCLEOTIDE SEQUENCE</scope>
    <source>
        <strain evidence="12">PS9179</strain>
        <tissue evidence="12">Whole animal</tissue>
    </source>
</reference>
<dbReference type="GO" id="GO:0000981">
    <property type="term" value="F:DNA-binding transcription factor activity, RNA polymerase II-specific"/>
    <property type="evidence" value="ECO:0007669"/>
    <property type="project" value="TreeGrafter"/>
</dbReference>
<organism evidence="12 13">
    <name type="scientific">Steinernema hermaphroditum</name>
    <dbReference type="NCBI Taxonomy" id="289476"/>
    <lineage>
        <taxon>Eukaryota</taxon>
        <taxon>Metazoa</taxon>
        <taxon>Ecdysozoa</taxon>
        <taxon>Nematoda</taxon>
        <taxon>Chromadorea</taxon>
        <taxon>Rhabditida</taxon>
        <taxon>Tylenchina</taxon>
        <taxon>Panagrolaimomorpha</taxon>
        <taxon>Strongyloidoidea</taxon>
        <taxon>Steinernematidae</taxon>
        <taxon>Steinernema</taxon>
    </lineage>
</organism>
<dbReference type="PANTHER" id="PTHR10373:SF38">
    <property type="entry name" value="PROTEIN PANGOLIN, ISOFORM J"/>
    <property type="match status" value="1"/>
</dbReference>
<sequence>MTSPATQHTVAADDDDETKVFRDEDEDEPKTMDSDSDSDDKPGSADVEAMKMESNEVAKETEQMSQINPFAAQFVMAQAMANAIVQSPVFAHSPRFTPLLPFANPLLAAASPIFQGMQASPVFYNPQMPMIPFGQYPQHQFAQIQRTPLNASAQNTPRRQSRRNEERIKKPLNSFMLYMKCNRKKMLEENAEYRKMQSAELNKVMGENWQKLTPDERNVYEEMAKKEQENHKAKYPNWTARDNYAVHKRRQRRDRVEDNGNEAKKCRARFGVDNQEQWCKHCRRKKRCLNVYKSERDGSSPLVSSTTHHENILHLNQMNLHHQMNLQRQPTESPMSSRSEMSELSEMRSGTTTSSATGSLSHPGSIKSEAHDDSDDSDDEDISDAEGDATLTEPSGLGAPQPAQNPPPAQPPLAHPIPQMPPFPGHFPALGGFPGFPGFSFYPPPAMHQAPPQPQSADTPEYKNL</sequence>
<feature type="region of interest" description="Disordered" evidence="10">
    <location>
        <begin position="325"/>
        <end position="465"/>
    </location>
</feature>
<evidence type="ECO:0000256" key="1">
    <source>
        <dbReference type="ARBA" id="ARBA00004123"/>
    </source>
</evidence>
<keyword evidence="6" id="KW-0010">Activator</keyword>
<keyword evidence="8 9" id="KW-0539">Nucleus</keyword>
<accession>A0AA39MCW3</accession>
<feature type="domain" description="HMG box" evidence="11">
    <location>
        <begin position="168"/>
        <end position="239"/>
    </location>
</feature>
<feature type="compositionally biased region" description="Pro residues" evidence="10">
    <location>
        <begin position="442"/>
        <end position="454"/>
    </location>
</feature>
<evidence type="ECO:0000313" key="12">
    <source>
        <dbReference type="EMBL" id="KAK0429198.1"/>
    </source>
</evidence>
<evidence type="ECO:0000256" key="8">
    <source>
        <dbReference type="ARBA" id="ARBA00023242"/>
    </source>
</evidence>
<dbReference type="GO" id="GO:0000978">
    <property type="term" value="F:RNA polymerase II cis-regulatory region sequence-specific DNA binding"/>
    <property type="evidence" value="ECO:0007669"/>
    <property type="project" value="TreeGrafter"/>
</dbReference>
<dbReference type="Pfam" id="PF00505">
    <property type="entry name" value="HMG_box"/>
    <property type="match status" value="1"/>
</dbReference>
<comment type="subcellular location">
    <subcellularLocation>
        <location evidence="1">Nucleus</location>
    </subcellularLocation>
</comment>
<proteinExistence type="inferred from homology"/>
<keyword evidence="3" id="KW-0879">Wnt signaling pathway</keyword>
<evidence type="ECO:0000256" key="6">
    <source>
        <dbReference type="ARBA" id="ARBA00023159"/>
    </source>
</evidence>
<feature type="compositionally biased region" description="Pro residues" evidence="10">
    <location>
        <begin position="403"/>
        <end position="425"/>
    </location>
</feature>
<gene>
    <name evidence="12" type="ORF">QR680_011246</name>
</gene>
<dbReference type="Proteomes" id="UP001175271">
    <property type="component" value="Unassembled WGS sequence"/>
</dbReference>
<dbReference type="PROSITE" id="PS50118">
    <property type="entry name" value="HMG_BOX_2"/>
    <property type="match status" value="1"/>
</dbReference>
<name>A0AA39MCW3_9BILA</name>
<feature type="compositionally biased region" description="Acidic residues" evidence="10">
    <location>
        <begin position="12"/>
        <end position="28"/>
    </location>
</feature>
<keyword evidence="13" id="KW-1185">Reference proteome</keyword>
<feature type="compositionally biased region" description="Low complexity" evidence="10">
    <location>
        <begin position="332"/>
        <end position="359"/>
    </location>
</feature>
<evidence type="ECO:0000256" key="10">
    <source>
        <dbReference type="SAM" id="MobiDB-lite"/>
    </source>
</evidence>
<dbReference type="SMART" id="SM00398">
    <property type="entry name" value="HMG"/>
    <property type="match status" value="1"/>
</dbReference>
<feature type="compositionally biased region" description="Acidic residues" evidence="10">
    <location>
        <begin position="372"/>
        <end position="387"/>
    </location>
</feature>
<dbReference type="GO" id="GO:0000785">
    <property type="term" value="C:chromatin"/>
    <property type="evidence" value="ECO:0007669"/>
    <property type="project" value="TreeGrafter"/>
</dbReference>
<keyword evidence="5 9" id="KW-0238">DNA-binding</keyword>
<dbReference type="Gene3D" id="1.10.30.10">
    <property type="entry name" value="High mobility group box domain"/>
    <property type="match status" value="1"/>
</dbReference>
<evidence type="ECO:0000256" key="5">
    <source>
        <dbReference type="ARBA" id="ARBA00023125"/>
    </source>
</evidence>
<feature type="compositionally biased region" description="Low complexity" evidence="10">
    <location>
        <begin position="426"/>
        <end position="441"/>
    </location>
</feature>